<dbReference type="KEGG" id="mbd:MEBOL_007704"/>
<dbReference type="PANTHER" id="PTHR10859:SF91">
    <property type="entry name" value="DOLICHYL-PHOSPHATE BETA-GLUCOSYLTRANSFERASE"/>
    <property type="match status" value="1"/>
</dbReference>
<dbReference type="Pfam" id="PF00535">
    <property type="entry name" value="Glycos_transf_2"/>
    <property type="match status" value="1"/>
</dbReference>
<proteinExistence type="predicted"/>
<accession>A0A250ISH3</accession>
<organism evidence="3 4">
    <name type="scientific">Melittangium boletus DSM 14713</name>
    <dbReference type="NCBI Taxonomy" id="1294270"/>
    <lineage>
        <taxon>Bacteria</taxon>
        <taxon>Pseudomonadati</taxon>
        <taxon>Myxococcota</taxon>
        <taxon>Myxococcia</taxon>
        <taxon>Myxococcales</taxon>
        <taxon>Cystobacterineae</taxon>
        <taxon>Archangiaceae</taxon>
        <taxon>Melittangium</taxon>
    </lineage>
</organism>
<evidence type="ECO:0000313" key="3">
    <source>
        <dbReference type="EMBL" id="ATB34203.1"/>
    </source>
</evidence>
<sequence length="278" mass="30903">MFQRRYGVPPARLGGADQEQTQLETTASISVAIPALNEGARLPLLVEELVEVGLRVQAPAAEFIISDDGSRDGDARRYEELAREGQARFTAAGTPHRIRCLRAPRNEGKGSAIRRAWSDAAVGTRWFAFLDADGAVSGSEFWRLAAMLSDAAPFDVLAASRVKMAGRSVDRKLFRHLQGRVFATLTEQLFQLGFYDTQCGLKFLRAGFLLPVLERLVENRWLLDVELLVLLRRQGARLREEPIDWHEPGGSKVRFGVDPLLMFEGLVRMRARLGGDAS</sequence>
<feature type="domain" description="Glycosyltransferase 2-like" evidence="2">
    <location>
        <begin position="30"/>
        <end position="187"/>
    </location>
</feature>
<dbReference type="SUPFAM" id="SSF53448">
    <property type="entry name" value="Nucleotide-diphospho-sugar transferases"/>
    <property type="match status" value="1"/>
</dbReference>
<feature type="region of interest" description="Disordered" evidence="1">
    <location>
        <begin position="1"/>
        <end position="20"/>
    </location>
</feature>
<gene>
    <name evidence="3" type="ORF">MEBOL_007704</name>
</gene>
<evidence type="ECO:0000256" key="1">
    <source>
        <dbReference type="SAM" id="MobiDB-lite"/>
    </source>
</evidence>
<evidence type="ECO:0000259" key="2">
    <source>
        <dbReference type="Pfam" id="PF00535"/>
    </source>
</evidence>
<dbReference type="Proteomes" id="UP000217289">
    <property type="component" value="Chromosome"/>
</dbReference>
<keyword evidence="4" id="KW-1185">Reference proteome</keyword>
<dbReference type="InterPro" id="IPR001173">
    <property type="entry name" value="Glyco_trans_2-like"/>
</dbReference>
<dbReference type="GO" id="GO:0006487">
    <property type="term" value="P:protein N-linked glycosylation"/>
    <property type="evidence" value="ECO:0007669"/>
    <property type="project" value="TreeGrafter"/>
</dbReference>
<dbReference type="Gene3D" id="3.90.550.10">
    <property type="entry name" value="Spore Coat Polysaccharide Biosynthesis Protein SpsA, Chain A"/>
    <property type="match status" value="1"/>
</dbReference>
<dbReference type="AlphaFoldDB" id="A0A250ISH3"/>
<dbReference type="EMBL" id="CP022163">
    <property type="protein sequence ID" value="ATB34203.1"/>
    <property type="molecule type" value="Genomic_DNA"/>
</dbReference>
<reference evidence="3 4" key="1">
    <citation type="submission" date="2017-06" db="EMBL/GenBank/DDBJ databases">
        <authorList>
            <person name="Kim H.J."/>
            <person name="Triplett B.A."/>
        </authorList>
    </citation>
    <scope>NUCLEOTIDE SEQUENCE [LARGE SCALE GENOMIC DNA]</scope>
    <source>
        <strain evidence="3 4">DSM 14713</strain>
    </source>
</reference>
<keyword evidence="3" id="KW-0808">Transferase</keyword>
<name>A0A250ISH3_9BACT</name>
<dbReference type="InterPro" id="IPR029044">
    <property type="entry name" value="Nucleotide-diphossugar_trans"/>
</dbReference>
<dbReference type="PANTHER" id="PTHR10859">
    <property type="entry name" value="GLYCOSYL TRANSFERASE"/>
    <property type="match status" value="1"/>
</dbReference>
<protein>
    <submittedName>
        <fullName evidence="3">Glycosyl transferase family 2</fullName>
    </submittedName>
</protein>
<evidence type="ECO:0000313" key="4">
    <source>
        <dbReference type="Proteomes" id="UP000217289"/>
    </source>
</evidence>
<dbReference type="GO" id="GO:0016740">
    <property type="term" value="F:transferase activity"/>
    <property type="evidence" value="ECO:0007669"/>
    <property type="project" value="UniProtKB-KW"/>
</dbReference>